<dbReference type="AlphaFoldDB" id="A0AAD9JEM8"/>
<dbReference type="CDD" id="cd20270">
    <property type="entry name" value="Complex1_LYR_SDHAF3_LYRM10"/>
    <property type="match status" value="1"/>
</dbReference>
<dbReference type="EMBL" id="JAODUP010000353">
    <property type="protein sequence ID" value="KAK2151743.1"/>
    <property type="molecule type" value="Genomic_DNA"/>
</dbReference>
<evidence type="ECO:0000256" key="6">
    <source>
        <dbReference type="RuleBase" id="RU368039"/>
    </source>
</evidence>
<evidence type="ECO:0000256" key="4">
    <source>
        <dbReference type="ARBA" id="ARBA00023128"/>
    </source>
</evidence>
<evidence type="ECO:0000256" key="5">
    <source>
        <dbReference type="ARBA" id="ARBA00023186"/>
    </source>
</evidence>
<comment type="caution">
    <text evidence="7">The sequence shown here is derived from an EMBL/GenBank/DDBJ whole genome shotgun (WGS) entry which is preliminary data.</text>
</comment>
<dbReference type="Proteomes" id="UP001208570">
    <property type="component" value="Unassembled WGS sequence"/>
</dbReference>
<evidence type="ECO:0000256" key="1">
    <source>
        <dbReference type="ARBA" id="ARBA00004305"/>
    </source>
</evidence>
<gene>
    <name evidence="7" type="ORF">LSH36_353g09039</name>
</gene>
<comment type="function">
    <text evidence="6">Plays an essential role in the assembly of succinate dehydrogenase (SDH), an enzyme complex (also referred to as respiratory complex II) that is a component of both the tricarboxylic acid (TCA) cycle and the mitochondrial electron transport chain, and which couples the oxidation of succinate to fumarate with the reduction of ubiquinone (coenzyme Q) to ubiquinol. Promotes maturation of the iron-sulfur protein subunit of the SDH catalytic dimer, protecting it from the deleterious effects of oxidants. May act together with SDHAF1.</text>
</comment>
<keyword evidence="8" id="KW-1185">Reference proteome</keyword>
<accession>A0AAD9JEM8</accession>
<dbReference type="GO" id="GO:0006105">
    <property type="term" value="P:succinate metabolic process"/>
    <property type="evidence" value="ECO:0007669"/>
    <property type="project" value="TreeGrafter"/>
</dbReference>
<dbReference type="InterPro" id="IPR008381">
    <property type="entry name" value="SDHAF3/Sdh7"/>
</dbReference>
<comment type="subunit">
    <text evidence="6">Interacts with the iron-sulfur protein subunit within the SDH catalytic dimer.</text>
</comment>
<proteinExistence type="inferred from homology"/>
<dbReference type="GO" id="GO:0005758">
    <property type="term" value="C:mitochondrial intermembrane space"/>
    <property type="evidence" value="ECO:0007669"/>
    <property type="project" value="TreeGrafter"/>
</dbReference>
<evidence type="ECO:0000256" key="2">
    <source>
        <dbReference type="ARBA" id="ARBA00006020"/>
    </source>
</evidence>
<comment type="subcellular location">
    <subcellularLocation>
        <location evidence="1 6">Mitochondrion matrix</location>
    </subcellularLocation>
</comment>
<protein>
    <recommendedName>
        <fullName evidence="6">Succinate dehydrogenase assembly factor 3</fullName>
        <shortName evidence="6">SDH assembly factor 3</shortName>
        <shortName evidence="6">SDHAF3</shortName>
    </recommendedName>
</protein>
<keyword evidence="4 6" id="KW-0496">Mitochondrion</keyword>
<organism evidence="7 8">
    <name type="scientific">Paralvinella palmiformis</name>
    <dbReference type="NCBI Taxonomy" id="53620"/>
    <lineage>
        <taxon>Eukaryota</taxon>
        <taxon>Metazoa</taxon>
        <taxon>Spiralia</taxon>
        <taxon>Lophotrochozoa</taxon>
        <taxon>Annelida</taxon>
        <taxon>Polychaeta</taxon>
        <taxon>Sedentaria</taxon>
        <taxon>Canalipalpata</taxon>
        <taxon>Terebellida</taxon>
        <taxon>Terebelliformia</taxon>
        <taxon>Alvinellidae</taxon>
        <taxon>Paralvinella</taxon>
    </lineage>
</organism>
<keyword evidence="5 6" id="KW-0143">Chaperone</keyword>
<dbReference type="Pfam" id="PF13233">
    <property type="entry name" value="Complex1_LYR_2"/>
    <property type="match status" value="1"/>
</dbReference>
<dbReference type="PANTHER" id="PTHR13137:SF6">
    <property type="entry name" value="SUCCINATE DEHYDROGENASE ASSEMBLY FACTOR 3, MITOCHONDRIAL"/>
    <property type="match status" value="1"/>
</dbReference>
<dbReference type="GO" id="GO:0034553">
    <property type="term" value="P:mitochondrial respiratory chain complex II assembly"/>
    <property type="evidence" value="ECO:0007669"/>
    <property type="project" value="UniProtKB-UniRule"/>
</dbReference>
<evidence type="ECO:0000256" key="3">
    <source>
        <dbReference type="ARBA" id="ARBA00022946"/>
    </source>
</evidence>
<reference evidence="7" key="1">
    <citation type="journal article" date="2023" name="Mol. Biol. Evol.">
        <title>Third-Generation Sequencing Reveals the Adaptive Role of the Epigenome in Three Deep-Sea Polychaetes.</title>
        <authorList>
            <person name="Perez M."/>
            <person name="Aroh O."/>
            <person name="Sun Y."/>
            <person name="Lan Y."/>
            <person name="Juniper S.K."/>
            <person name="Young C.R."/>
            <person name="Angers B."/>
            <person name="Qian P.Y."/>
        </authorList>
    </citation>
    <scope>NUCLEOTIDE SEQUENCE</scope>
    <source>
        <strain evidence="7">P08H-3</strain>
    </source>
</reference>
<comment type="similarity">
    <text evidence="2 6">Belongs to the complex I LYR family. SDHAF3 subfamily.</text>
</comment>
<name>A0AAD9JEM8_9ANNE</name>
<evidence type="ECO:0000313" key="7">
    <source>
        <dbReference type="EMBL" id="KAK2151743.1"/>
    </source>
</evidence>
<evidence type="ECO:0000313" key="8">
    <source>
        <dbReference type="Proteomes" id="UP001208570"/>
    </source>
</evidence>
<dbReference type="PANTHER" id="PTHR13137">
    <property type="entry name" value="DC11 ACN9 HOMOLOG"/>
    <property type="match status" value="1"/>
</dbReference>
<sequence>MSYKDHVTRVRILYKAILRLHRGLPPQLQALGTQYVKEEFKQHKNCEPSLVPVFMKEWTDYAVTLAKQLSKQTDRTIVGKDLTEKEIKAFSENQIEHIYELFSITQVVKVNGDNKQLTKNEESLNT</sequence>
<dbReference type="GO" id="GO:0005759">
    <property type="term" value="C:mitochondrial matrix"/>
    <property type="evidence" value="ECO:0007669"/>
    <property type="project" value="UniProtKB-SubCell"/>
</dbReference>
<keyword evidence="3" id="KW-0809">Transit peptide</keyword>